<organism evidence="1 2">
    <name type="scientific">Racocetra persica</name>
    <dbReference type="NCBI Taxonomy" id="160502"/>
    <lineage>
        <taxon>Eukaryota</taxon>
        <taxon>Fungi</taxon>
        <taxon>Fungi incertae sedis</taxon>
        <taxon>Mucoromycota</taxon>
        <taxon>Glomeromycotina</taxon>
        <taxon>Glomeromycetes</taxon>
        <taxon>Diversisporales</taxon>
        <taxon>Gigasporaceae</taxon>
        <taxon>Racocetra</taxon>
    </lineage>
</organism>
<accession>A0ACA9N6G2</accession>
<dbReference type="Proteomes" id="UP000789920">
    <property type="component" value="Unassembled WGS sequence"/>
</dbReference>
<evidence type="ECO:0000313" key="2">
    <source>
        <dbReference type="Proteomes" id="UP000789920"/>
    </source>
</evidence>
<evidence type="ECO:0000313" key="1">
    <source>
        <dbReference type="EMBL" id="CAG8633476.1"/>
    </source>
</evidence>
<gene>
    <name evidence="1" type="ORF">RPERSI_LOCUS7210</name>
</gene>
<sequence>MESHSSISTIPVNTIAKTMVPPTSNSTDSYEQQKGVVLSPPVRRAVLSIRRQSWVFDKPPLLEAESVYFQSTAILEKSMPTAKSRLSILIQKDSSRGKVNDDNYDKNDTSDTASIFSISSIQSESSNKFHCISPIHNPSRKRHSTSALSNGPRQTIVSSRCTSMPTSPTNFPEKVDNSETNSSLLSARAQFNNRASRASMRMSVNSLMQKRLMIALEIITTERHYVDSLLLVQRLFFNPLLESLSTTNPILTKKLIKDIFANFLDLLNVNTELLKRLEERLSCSNDIPVDEDSDFKFWSPETDCLGDIFLNMAPFFKMYSLYVKNFNSALSVIDIQLRDNPLFSAFLRDVLKTGKCKGLTLQAYLIMPVQRIPKYKLLLEGLLKKTIESHPDYPNLKKALQTIKHVATFVNETIREHEMIISMLEIQKSLIGFDETLLIPGRTLIKRGTLMKICRKNHQHREFFLFSDILIYASPPGLMDNMYTFHRKFYLEDVTVLTVEDSAVKNAFQVLSPQKSFIIYADNQNEKESWINTIRNTQEKFLSAKRTLNVDKPILTERKYSYKKCVVDNYHAPIWVPDSEADRCMNCSEVFTLFLRKHHCRACGKVVCHACSTRNFIIPGSSEREDKIVRACDPCFFTMFPDAIRDEDLAPGIHIWDSSIGNVSYVPRLESSQRNERNS</sequence>
<protein>
    <submittedName>
        <fullName evidence="1">24232_t:CDS:1</fullName>
    </submittedName>
</protein>
<proteinExistence type="predicted"/>
<name>A0ACA9N6G2_9GLOM</name>
<reference evidence="1" key="1">
    <citation type="submission" date="2021-06" db="EMBL/GenBank/DDBJ databases">
        <authorList>
            <person name="Kallberg Y."/>
            <person name="Tangrot J."/>
            <person name="Rosling A."/>
        </authorList>
    </citation>
    <scope>NUCLEOTIDE SEQUENCE</scope>
    <source>
        <strain evidence="1">MA461A</strain>
    </source>
</reference>
<keyword evidence="2" id="KW-1185">Reference proteome</keyword>
<dbReference type="EMBL" id="CAJVQC010011973">
    <property type="protein sequence ID" value="CAG8633476.1"/>
    <property type="molecule type" value="Genomic_DNA"/>
</dbReference>
<comment type="caution">
    <text evidence="1">The sequence shown here is derived from an EMBL/GenBank/DDBJ whole genome shotgun (WGS) entry which is preliminary data.</text>
</comment>